<protein>
    <submittedName>
        <fullName evidence="2">DUF732 domain-containing protein</fullName>
    </submittedName>
</protein>
<dbReference type="InterPro" id="IPR007969">
    <property type="entry name" value="DUF732"/>
</dbReference>
<gene>
    <name evidence="2" type="ORF">BHQ17_16715</name>
</gene>
<dbReference type="Proteomes" id="UP000094243">
    <property type="component" value="Unassembled WGS sequence"/>
</dbReference>
<organism evidence="2 3">
    <name type="scientific">Mycolicibacterium holsaticum</name>
    <dbReference type="NCBI Taxonomy" id="152142"/>
    <lineage>
        <taxon>Bacteria</taxon>
        <taxon>Bacillati</taxon>
        <taxon>Actinomycetota</taxon>
        <taxon>Actinomycetes</taxon>
        <taxon>Mycobacteriales</taxon>
        <taxon>Mycobacteriaceae</taxon>
        <taxon>Mycolicibacterium</taxon>
    </lineage>
</organism>
<keyword evidence="3" id="KW-1185">Reference proteome</keyword>
<dbReference type="Pfam" id="PF05305">
    <property type="entry name" value="DUF732"/>
    <property type="match status" value="1"/>
</dbReference>
<reference evidence="3" key="1">
    <citation type="submission" date="2016-09" db="EMBL/GenBank/DDBJ databases">
        <authorList>
            <person name="Greninger A.L."/>
            <person name="Jerome K.R."/>
            <person name="Mcnair B."/>
            <person name="Wallis C."/>
            <person name="Fang F."/>
        </authorList>
    </citation>
    <scope>NUCLEOTIDE SEQUENCE [LARGE SCALE GENOMIC DNA]</scope>
    <source>
        <strain evidence="3">M7</strain>
    </source>
</reference>
<evidence type="ECO:0000259" key="1">
    <source>
        <dbReference type="Pfam" id="PF05305"/>
    </source>
</evidence>
<dbReference type="AlphaFoldDB" id="A0A1E3RPA6"/>
<feature type="domain" description="DUF732" evidence="1">
    <location>
        <begin position="55"/>
        <end position="139"/>
    </location>
</feature>
<dbReference type="RefSeq" id="WP_069406277.1">
    <property type="nucleotide sequence ID" value="NZ_JBHRZJ010000014.1"/>
</dbReference>
<proteinExistence type="predicted"/>
<evidence type="ECO:0000313" key="2">
    <source>
        <dbReference type="EMBL" id="ODQ91736.1"/>
    </source>
</evidence>
<comment type="caution">
    <text evidence="2">The sequence shown here is derived from an EMBL/GenBank/DDBJ whole genome shotgun (WGS) entry which is preliminary data.</text>
</comment>
<accession>A0A1E3RPA6</accession>
<dbReference type="EMBL" id="MIGZ01000099">
    <property type="protein sequence ID" value="ODQ91736.1"/>
    <property type="molecule type" value="Genomic_DNA"/>
</dbReference>
<evidence type="ECO:0000313" key="3">
    <source>
        <dbReference type="Proteomes" id="UP000094243"/>
    </source>
</evidence>
<sequence>MSAALLLAGCSGDGVIGIGQPTSETATVHGHAGAAAPGPPAAGGKSNALVVTDRQRGYLDALAAAGVEPSSDLMALNIGSYVCQARAAKHTEQAVWDIVHPLVRSDADSDQLSAAPPPSDADVDATTADYIRIATQRLC</sequence>
<name>A0A1E3RPA6_9MYCO</name>